<dbReference type="Pfam" id="PF14542">
    <property type="entry name" value="Acetyltransf_CG"/>
    <property type="match status" value="1"/>
</dbReference>
<keyword evidence="4" id="KW-1185">Reference proteome</keyword>
<dbReference type="PANTHER" id="PTHR31435:SF10">
    <property type="entry name" value="BSR4717 PROTEIN"/>
    <property type="match status" value="1"/>
</dbReference>
<protein>
    <submittedName>
        <fullName evidence="3">N-acetyltransferase</fullName>
    </submittedName>
</protein>
<feature type="domain" description="N-acetyltransferase" evidence="1">
    <location>
        <begin position="1"/>
        <end position="100"/>
    </location>
</feature>
<evidence type="ECO:0000259" key="2">
    <source>
        <dbReference type="PROSITE" id="PS51729"/>
    </source>
</evidence>
<dbReference type="EMBL" id="BMKR01000003">
    <property type="protein sequence ID" value="GGF66425.1"/>
    <property type="molecule type" value="Genomic_DNA"/>
</dbReference>
<feature type="domain" description="N-acetyltransferase" evidence="2">
    <location>
        <begin position="11"/>
        <end position="98"/>
    </location>
</feature>
<dbReference type="InterPro" id="IPR031165">
    <property type="entry name" value="GNAT_YJDJ"/>
</dbReference>
<proteinExistence type="predicted"/>
<evidence type="ECO:0000313" key="3">
    <source>
        <dbReference type="EMBL" id="GGF66425.1"/>
    </source>
</evidence>
<dbReference type="PROSITE" id="PS51729">
    <property type="entry name" value="GNAT_YJDJ"/>
    <property type="match status" value="1"/>
</dbReference>
<reference evidence="3" key="1">
    <citation type="journal article" date="2014" name="Int. J. Syst. Evol. Microbiol.">
        <title>Complete genome sequence of Corynebacterium casei LMG S-19264T (=DSM 44701T), isolated from a smear-ripened cheese.</title>
        <authorList>
            <consortium name="US DOE Joint Genome Institute (JGI-PGF)"/>
            <person name="Walter F."/>
            <person name="Albersmeier A."/>
            <person name="Kalinowski J."/>
            <person name="Ruckert C."/>
        </authorList>
    </citation>
    <scope>NUCLEOTIDE SEQUENCE</scope>
    <source>
        <strain evidence="3">CGMCC 1.16134</strain>
    </source>
</reference>
<name>A0A917C0H5_9BACL</name>
<organism evidence="3 4">
    <name type="scientific">Paenibacillus albidus</name>
    <dbReference type="NCBI Taxonomy" id="2041023"/>
    <lineage>
        <taxon>Bacteria</taxon>
        <taxon>Bacillati</taxon>
        <taxon>Bacillota</taxon>
        <taxon>Bacilli</taxon>
        <taxon>Bacillales</taxon>
        <taxon>Paenibacillaceae</taxon>
        <taxon>Paenibacillus</taxon>
    </lineage>
</organism>
<evidence type="ECO:0000259" key="1">
    <source>
        <dbReference type="PROSITE" id="PS51186"/>
    </source>
</evidence>
<dbReference type="PANTHER" id="PTHR31435">
    <property type="entry name" value="PROTEIN NATD1"/>
    <property type="match status" value="1"/>
</dbReference>
<dbReference type="GO" id="GO:0016747">
    <property type="term" value="F:acyltransferase activity, transferring groups other than amino-acyl groups"/>
    <property type="evidence" value="ECO:0007669"/>
    <property type="project" value="InterPro"/>
</dbReference>
<dbReference type="SUPFAM" id="SSF55729">
    <property type="entry name" value="Acyl-CoA N-acyltransferases (Nat)"/>
    <property type="match status" value="1"/>
</dbReference>
<dbReference type="PROSITE" id="PS51186">
    <property type="entry name" value="GNAT"/>
    <property type="match status" value="1"/>
</dbReference>
<dbReference type="RefSeq" id="WP_229695983.1">
    <property type="nucleotide sequence ID" value="NZ_BMKR01000003.1"/>
</dbReference>
<sequence>MESMDQADVGRIDRQGNGFVLRIDTGPIGEITYVPHGEDTWIVDHTFVSPEHRGGNMARRLLDRVVEEARAEGKQIIPACSYALLQFKRNPEYADVWKQS</sequence>
<dbReference type="InterPro" id="IPR000182">
    <property type="entry name" value="GNAT_dom"/>
</dbReference>
<dbReference type="InterPro" id="IPR045057">
    <property type="entry name" value="Gcn5-rel_NAT"/>
</dbReference>
<dbReference type="AlphaFoldDB" id="A0A917C0H5"/>
<dbReference type="Gene3D" id="3.40.630.30">
    <property type="match status" value="1"/>
</dbReference>
<evidence type="ECO:0000313" key="4">
    <source>
        <dbReference type="Proteomes" id="UP000637643"/>
    </source>
</evidence>
<gene>
    <name evidence="3" type="ORF">GCM10010912_09280</name>
</gene>
<comment type="caution">
    <text evidence="3">The sequence shown here is derived from an EMBL/GenBank/DDBJ whole genome shotgun (WGS) entry which is preliminary data.</text>
</comment>
<dbReference type="CDD" id="cd04301">
    <property type="entry name" value="NAT_SF"/>
    <property type="match status" value="1"/>
</dbReference>
<reference evidence="3" key="2">
    <citation type="submission" date="2020-09" db="EMBL/GenBank/DDBJ databases">
        <authorList>
            <person name="Sun Q."/>
            <person name="Zhou Y."/>
        </authorList>
    </citation>
    <scope>NUCLEOTIDE SEQUENCE</scope>
    <source>
        <strain evidence="3">CGMCC 1.16134</strain>
    </source>
</reference>
<accession>A0A917C0H5</accession>
<dbReference type="InterPro" id="IPR016181">
    <property type="entry name" value="Acyl_CoA_acyltransferase"/>
</dbReference>
<dbReference type="Proteomes" id="UP000637643">
    <property type="component" value="Unassembled WGS sequence"/>
</dbReference>